<evidence type="ECO:0000256" key="5">
    <source>
        <dbReference type="ARBA" id="ARBA00022728"/>
    </source>
</evidence>
<sequence length="220" mass="25320">MLVDNSVDALAYIDHDLDEPGARETVMRMIEEEKKQYRPTKNYLEHLPPLNLSAFETPIMKAEFERIANRLPFEKLSMKRYDLPPPPAGKLSDVQAWAECVDNSSAQLEHQFVRLANIEVLLERGPQSWQLYNETLVRMLSSAQKQLTKLREKVQEVNFSRKSQQKRVGDELAEMNSKWIGLVSKNYEIEVAITKLEADLRLLGETPITQSEAEANSNEF</sequence>
<keyword evidence="4" id="KW-0507">mRNA processing</keyword>
<evidence type="ECO:0000256" key="6">
    <source>
        <dbReference type="ARBA" id="ARBA00023187"/>
    </source>
</evidence>
<dbReference type="PANTHER" id="PTHR13296:SF0">
    <property type="entry name" value="PRE-MRNA-SPLICING FACTOR SPF27"/>
    <property type="match status" value="1"/>
</dbReference>
<dbReference type="PANTHER" id="PTHR13296">
    <property type="entry name" value="BCAS2 PROTEIN"/>
    <property type="match status" value="1"/>
</dbReference>
<keyword evidence="5" id="KW-0747">Spliceosome</keyword>
<evidence type="ECO:0000256" key="1">
    <source>
        <dbReference type="ARBA" id="ARBA00004123"/>
    </source>
</evidence>
<dbReference type="GO" id="GO:0071013">
    <property type="term" value="C:catalytic step 2 spliceosome"/>
    <property type="evidence" value="ECO:0007669"/>
    <property type="project" value="TreeGrafter"/>
</dbReference>
<evidence type="ECO:0000256" key="4">
    <source>
        <dbReference type="ARBA" id="ARBA00022664"/>
    </source>
</evidence>
<protein>
    <recommendedName>
        <fullName evidence="3">Pre-mRNA-splicing factor SPF27</fullName>
    </recommendedName>
</protein>
<dbReference type="Pfam" id="PF05700">
    <property type="entry name" value="BCAS2"/>
    <property type="match status" value="1"/>
</dbReference>
<dbReference type="EMBL" id="CAJPEX010000458">
    <property type="protein sequence ID" value="CAG0915813.1"/>
    <property type="molecule type" value="Genomic_DNA"/>
</dbReference>
<keyword evidence="10" id="KW-1185">Reference proteome</keyword>
<evidence type="ECO:0000313" key="9">
    <source>
        <dbReference type="EMBL" id="CAD7275661.1"/>
    </source>
</evidence>
<dbReference type="GO" id="GO:0006397">
    <property type="term" value="P:mRNA processing"/>
    <property type="evidence" value="ECO:0007669"/>
    <property type="project" value="UniProtKB-KW"/>
</dbReference>
<keyword evidence="8" id="KW-0175">Coiled coil</keyword>
<comment type="subcellular location">
    <subcellularLocation>
        <location evidence="1">Nucleus</location>
    </subcellularLocation>
</comment>
<dbReference type="Proteomes" id="UP000678499">
    <property type="component" value="Unassembled WGS sequence"/>
</dbReference>
<evidence type="ECO:0000313" key="10">
    <source>
        <dbReference type="Proteomes" id="UP000678499"/>
    </source>
</evidence>
<reference evidence="9" key="1">
    <citation type="submission" date="2020-11" db="EMBL/GenBank/DDBJ databases">
        <authorList>
            <person name="Tran Van P."/>
        </authorList>
    </citation>
    <scope>NUCLEOTIDE SEQUENCE</scope>
</reference>
<evidence type="ECO:0000256" key="2">
    <source>
        <dbReference type="ARBA" id="ARBA00010788"/>
    </source>
</evidence>
<name>A0A7R9BHY0_9CRUS</name>
<dbReference type="OrthoDB" id="205794at2759"/>
<dbReference type="EMBL" id="OA882495">
    <property type="protein sequence ID" value="CAD7275661.1"/>
    <property type="molecule type" value="Genomic_DNA"/>
</dbReference>
<evidence type="ECO:0000256" key="3">
    <source>
        <dbReference type="ARBA" id="ARBA00014158"/>
    </source>
</evidence>
<dbReference type="GO" id="GO:0000974">
    <property type="term" value="C:Prp19 complex"/>
    <property type="evidence" value="ECO:0007669"/>
    <property type="project" value="TreeGrafter"/>
</dbReference>
<keyword evidence="7" id="KW-0539">Nucleus</keyword>
<dbReference type="InterPro" id="IPR008409">
    <property type="entry name" value="SPF27"/>
</dbReference>
<dbReference type="AlphaFoldDB" id="A0A7R9BHY0"/>
<evidence type="ECO:0000256" key="7">
    <source>
        <dbReference type="ARBA" id="ARBA00023242"/>
    </source>
</evidence>
<dbReference type="GO" id="GO:0071011">
    <property type="term" value="C:precatalytic spliceosome"/>
    <property type="evidence" value="ECO:0007669"/>
    <property type="project" value="TreeGrafter"/>
</dbReference>
<dbReference type="GO" id="GO:0008380">
    <property type="term" value="P:RNA splicing"/>
    <property type="evidence" value="ECO:0007669"/>
    <property type="project" value="UniProtKB-KW"/>
</dbReference>
<proteinExistence type="inferred from homology"/>
<accession>A0A7R9BHY0</accession>
<comment type="similarity">
    <text evidence="2">Belongs to the SPF27 family.</text>
</comment>
<organism evidence="9">
    <name type="scientific">Notodromas monacha</name>
    <dbReference type="NCBI Taxonomy" id="399045"/>
    <lineage>
        <taxon>Eukaryota</taxon>
        <taxon>Metazoa</taxon>
        <taxon>Ecdysozoa</taxon>
        <taxon>Arthropoda</taxon>
        <taxon>Crustacea</taxon>
        <taxon>Oligostraca</taxon>
        <taxon>Ostracoda</taxon>
        <taxon>Podocopa</taxon>
        <taxon>Podocopida</taxon>
        <taxon>Cypridocopina</taxon>
        <taxon>Cypridoidea</taxon>
        <taxon>Cyprididae</taxon>
        <taxon>Notodromas</taxon>
    </lineage>
</organism>
<evidence type="ECO:0000256" key="8">
    <source>
        <dbReference type="SAM" id="Coils"/>
    </source>
</evidence>
<feature type="coiled-coil region" evidence="8">
    <location>
        <begin position="133"/>
        <end position="160"/>
    </location>
</feature>
<gene>
    <name evidence="9" type="ORF">NMOB1V02_LOCUS3450</name>
</gene>
<keyword evidence="6" id="KW-0508">mRNA splicing</keyword>